<feature type="chain" id="PRO_5009582273" description="Bacterial spore germination immunoglobulin-like domain-containing protein" evidence="1">
    <location>
        <begin position="23"/>
        <end position="230"/>
    </location>
</feature>
<accession>A0A1G2CCN1</accession>
<evidence type="ECO:0000313" key="2">
    <source>
        <dbReference type="EMBL" id="OGY98941.1"/>
    </source>
</evidence>
<evidence type="ECO:0000256" key="1">
    <source>
        <dbReference type="SAM" id="SignalP"/>
    </source>
</evidence>
<dbReference type="AlphaFoldDB" id="A0A1G2CCN1"/>
<protein>
    <recommendedName>
        <fullName evidence="4">Bacterial spore germination immunoglobulin-like domain-containing protein</fullName>
    </recommendedName>
</protein>
<comment type="caution">
    <text evidence="2">The sequence shown here is derived from an EMBL/GenBank/DDBJ whole genome shotgun (WGS) entry which is preliminary data.</text>
</comment>
<reference evidence="2 3" key="1">
    <citation type="journal article" date="2016" name="Nat. Commun.">
        <title>Thousands of microbial genomes shed light on interconnected biogeochemical processes in an aquifer system.</title>
        <authorList>
            <person name="Anantharaman K."/>
            <person name="Brown C.T."/>
            <person name="Hug L.A."/>
            <person name="Sharon I."/>
            <person name="Castelle C.J."/>
            <person name="Probst A.J."/>
            <person name="Thomas B.C."/>
            <person name="Singh A."/>
            <person name="Wilkins M.J."/>
            <person name="Karaoz U."/>
            <person name="Brodie E.L."/>
            <person name="Williams K.H."/>
            <person name="Hubbard S.S."/>
            <person name="Banfield J.F."/>
        </authorList>
    </citation>
    <scope>NUCLEOTIDE SEQUENCE [LARGE SCALE GENOMIC DNA]</scope>
</reference>
<dbReference type="Proteomes" id="UP000176287">
    <property type="component" value="Unassembled WGS sequence"/>
</dbReference>
<evidence type="ECO:0000313" key="3">
    <source>
        <dbReference type="Proteomes" id="UP000176287"/>
    </source>
</evidence>
<dbReference type="EMBL" id="MHKZ01000048">
    <property type="protein sequence ID" value="OGY98941.1"/>
    <property type="molecule type" value="Genomic_DNA"/>
</dbReference>
<keyword evidence="1" id="KW-0732">Signal</keyword>
<name>A0A1G2CCN1_9BACT</name>
<proteinExistence type="predicted"/>
<feature type="signal peptide" evidence="1">
    <location>
        <begin position="1"/>
        <end position="22"/>
    </location>
</feature>
<sequence>MKKKLYTLLFLLLLGFAADSFAQTTAPSVPKLFLTWSSNTYVPPGFTGKFMPTANSEITASVELIDGGKVANLSKQNVYWYANNNFLSGGIGMQSVTFRAPDAAGGTIDLRAEVPNYSKGSQLKTISVPIVRPGVVIEPIFPSGRFSSSPLQLAGQPYFFNTTSPARLNFIWSVNGQTPSGAENPQNLNIKFGPTMTPGSTLSVSLSVQNMDSKFQFETASKSANFTYSP</sequence>
<evidence type="ECO:0008006" key="4">
    <source>
        <dbReference type="Google" id="ProtNLM"/>
    </source>
</evidence>
<organism evidence="2 3">
    <name type="scientific">Candidatus Liptonbacteria bacterium RIFCSPLOWO2_01_FULL_45_15</name>
    <dbReference type="NCBI Taxonomy" id="1798649"/>
    <lineage>
        <taxon>Bacteria</taxon>
        <taxon>Candidatus Liptoniibacteriota</taxon>
    </lineage>
</organism>
<gene>
    <name evidence="2" type="ORF">A3B13_00670</name>
</gene>